<dbReference type="Proteomes" id="UP000503580">
    <property type="component" value="Chromosome"/>
</dbReference>
<dbReference type="InterPro" id="IPR003611">
    <property type="entry name" value="NUMOD3"/>
</dbReference>
<dbReference type="SUPFAM" id="SSF64496">
    <property type="entry name" value="DNA-binding domain of intron-encoded endonucleases"/>
    <property type="match status" value="1"/>
</dbReference>
<gene>
    <name evidence="3" type="ORF">GY169_07710</name>
</gene>
<keyword evidence="4" id="KW-1185">Reference proteome</keyword>
<sequence>MDMEGIYLKLIASAESRNGKPRYSFSQRTRNRKKGFEVHHIMPGSMGGSNRPYNLVYLTPREHYTAHHLLARMFSGPLTYAFWRMSQKEQGTREANIKITARQYQTARELFSITHSAFLKGKKQSPEAIEKRRITMSQRPPVQSFLGRTHSEETKQRMREAHLGKDRTEEHKRNISLAKKGVKKNLTDEQRAAIGDRFRGVSRPRLDCPHCGKSVPDNLAHRYHFENCPSLTGKKYQISEEMSKKRSEGLLNLPIKTCPHCGKQGRGGAMVRHHFDNCKHKPN</sequence>
<dbReference type="GO" id="GO:0003677">
    <property type="term" value="F:DNA binding"/>
    <property type="evidence" value="ECO:0007669"/>
    <property type="project" value="InterPro"/>
</dbReference>
<feature type="domain" description="Nuclease associated modular" evidence="2">
    <location>
        <begin position="163"/>
        <end position="179"/>
    </location>
</feature>
<dbReference type="EMBL" id="CP050321">
    <property type="protein sequence ID" value="QIR26710.1"/>
    <property type="molecule type" value="Genomic_DNA"/>
</dbReference>
<dbReference type="AlphaFoldDB" id="A0A6G9RII0"/>
<feature type="domain" description="Nuclease associated modular" evidence="2">
    <location>
        <begin position="120"/>
        <end position="136"/>
    </location>
</feature>
<dbReference type="SMART" id="SM00496">
    <property type="entry name" value="IENR2"/>
    <property type="match status" value="3"/>
</dbReference>
<dbReference type="InterPro" id="IPR003615">
    <property type="entry name" value="HNH_nuc"/>
</dbReference>
<evidence type="ECO:0000256" key="1">
    <source>
        <dbReference type="SAM" id="MobiDB-lite"/>
    </source>
</evidence>
<evidence type="ECO:0000313" key="3">
    <source>
        <dbReference type="EMBL" id="QIR26710.1"/>
    </source>
</evidence>
<dbReference type="RefSeq" id="WP_167575407.1">
    <property type="nucleotide sequence ID" value="NZ_CP050321.1"/>
</dbReference>
<dbReference type="Pfam" id="PF07460">
    <property type="entry name" value="NUMOD3"/>
    <property type="match status" value="1"/>
</dbReference>
<dbReference type="KEGG" id="kgn:GY169_07710"/>
<evidence type="ECO:0000313" key="4">
    <source>
        <dbReference type="Proteomes" id="UP000503580"/>
    </source>
</evidence>
<dbReference type="CDD" id="cd00085">
    <property type="entry name" value="HNHc"/>
    <property type="match status" value="1"/>
</dbReference>
<name>A0A6G9RII0_9ENTR</name>
<reference evidence="3 4" key="1">
    <citation type="submission" date="2020-02" db="EMBL/GenBank/DDBJ databases">
        <title>Whole genome PO2S7.</title>
        <authorList>
            <person name="Singha K.M."/>
        </authorList>
    </citation>
    <scope>NUCLEOTIDE SEQUENCE [LARGE SCALE GENOMIC DNA]</scope>
    <source>
        <strain evidence="3 4">PO2S7</strain>
    </source>
</reference>
<organism evidence="3 4">
    <name type="scientific">Kluyvera genomosp. 3</name>
    <dbReference type="NCBI Taxonomy" id="2774055"/>
    <lineage>
        <taxon>Bacteria</taxon>
        <taxon>Pseudomonadati</taxon>
        <taxon>Pseudomonadota</taxon>
        <taxon>Gammaproteobacteria</taxon>
        <taxon>Enterobacterales</taxon>
        <taxon>Enterobacteriaceae</taxon>
        <taxon>Kluyvera</taxon>
    </lineage>
</organism>
<accession>A0A6G9RII0</accession>
<protein>
    <recommendedName>
        <fullName evidence="2">Nuclease associated modular domain-containing protein</fullName>
    </recommendedName>
</protein>
<feature type="region of interest" description="Disordered" evidence="1">
    <location>
        <begin position="149"/>
        <end position="172"/>
    </location>
</feature>
<evidence type="ECO:0000259" key="2">
    <source>
        <dbReference type="SMART" id="SM00496"/>
    </source>
</evidence>
<proteinExistence type="predicted"/>
<feature type="domain" description="Nuclease associated modular" evidence="2">
    <location>
        <begin position="146"/>
        <end position="162"/>
    </location>
</feature>